<keyword evidence="1" id="KW-0853">WD repeat</keyword>
<keyword evidence="4" id="KW-1185">Reference proteome</keyword>
<dbReference type="Gene3D" id="2.130.10.10">
    <property type="entry name" value="YVTN repeat-like/Quinoprotein amine dehydrogenase"/>
    <property type="match status" value="1"/>
</dbReference>
<dbReference type="EMBL" id="JACCFJ010000001">
    <property type="protein sequence ID" value="NYI83071.1"/>
    <property type="molecule type" value="Genomic_DNA"/>
</dbReference>
<sequence length="1009" mass="110185">MYFLAGVAKYEGESLQNLESVPEELARMRSLLERLGFTDGAPSDLRGAEEISPLAMRKALSDWATQHDDGEERTVVIYCTGHGEVPDWAPSGWFLVDRDYLADPLGNRLDPADLLEQFARVHAATDVLLVLDACMSGQGAVDSLSKALKRWETLTENCNVQVIASARPVEEAGQLRFVSAFERALDHEPQGNEYIDLLRLIGEVNEELGGEQQSSVLATPQVGRCRVLPNPKHMPRRAPDWLAGDLAVWSAPARGVTEPNEPGWFFTGRDSALADLVTTLDEERSSGGPCLVVGSPGTGKTALLARLYLAGHEKHRPLLPLVAREGLLPPEQSVHAAVSFADQPLSLDRLSEELARQLGVPEASGDIEELVSALARKGEHVGIVLDDVHRCPEFSQLFELVLRPLARLRNVRLVCSADSAERLEGWAYRIIDLDEPQHADDRELRAYIRDRLLRTPGSPFAGDERRAEELADRTLPFCARNYAVAAECTKVLLRASTDLERAVARRAAVVTDSLLRRAIGTEDAHVLVKPLRIAPTEWLPRSVWSRVVSADPNISREYSGSEIEDVARSGRAFLERSTNEDGEPCWRLRTPLEPGGVSHRSTLATLYNAAFPDGSPRWDRVDPALARLLVRQAQRDSSDLRRLLEDTSFLTHVAPQPDLGPAAVESGMRDLVNLWFEVHRRALDPDRRAALTTILAAHRGLPASGPAPRIGPVELTWAVRYADDVHGATGLVTASGWAATSHDDGSMRLWSLASLSEPEQLSCLGPGEFAVRDMAMTSVGGDPVVAAVRWNGEVLVWWPKREKTTLLSSERGPDPKQIGLTSAGVVLGRQREVEVIDVDTQASRRRWRLQHLRLTAVRAIEDGGFVVGTADGAVVWRSADRVMMQRHDAAIAGLAVSSSGRVIAAHSEDGRISVRDAHTGRLVLDVASPGATRLAVSDDWLAVVHDDPSPRCVLHDLAATAPTIEVPMPEGPVAAAFLENHGDQGVLIAAKNGFARLTMGAATRDQVER</sequence>
<dbReference type="AlphaFoldDB" id="A0A853AQM5"/>
<dbReference type="SMART" id="SM00382">
    <property type="entry name" value="AAA"/>
    <property type="match status" value="1"/>
</dbReference>
<evidence type="ECO:0000313" key="3">
    <source>
        <dbReference type="EMBL" id="NYI83071.1"/>
    </source>
</evidence>
<accession>A0A853AQM5</accession>
<comment type="caution">
    <text evidence="3">The sequence shown here is derived from an EMBL/GenBank/DDBJ whole genome shotgun (WGS) entry which is preliminary data.</text>
</comment>
<feature type="repeat" description="WD" evidence="1">
    <location>
        <begin position="884"/>
        <end position="925"/>
    </location>
</feature>
<name>A0A853AQM5_9PSEU</name>
<dbReference type="InterPro" id="IPR027417">
    <property type="entry name" value="P-loop_NTPase"/>
</dbReference>
<dbReference type="InterPro" id="IPR001680">
    <property type="entry name" value="WD40_rpt"/>
</dbReference>
<dbReference type="Pfam" id="PF13191">
    <property type="entry name" value="AAA_16"/>
    <property type="match status" value="1"/>
</dbReference>
<protein>
    <recommendedName>
        <fullName evidence="2">AAA+ ATPase domain-containing protein</fullName>
    </recommendedName>
</protein>
<feature type="domain" description="AAA+ ATPase" evidence="2">
    <location>
        <begin position="286"/>
        <end position="458"/>
    </location>
</feature>
<evidence type="ECO:0000256" key="1">
    <source>
        <dbReference type="PROSITE-ProRule" id="PRU00221"/>
    </source>
</evidence>
<dbReference type="PROSITE" id="PS50082">
    <property type="entry name" value="WD_REPEATS_2"/>
    <property type="match status" value="1"/>
</dbReference>
<dbReference type="InterPro" id="IPR015943">
    <property type="entry name" value="WD40/YVTN_repeat-like_dom_sf"/>
</dbReference>
<dbReference type="SUPFAM" id="SSF50969">
    <property type="entry name" value="YVTN repeat-like/Quinoprotein amine dehydrogenase"/>
    <property type="match status" value="1"/>
</dbReference>
<dbReference type="SUPFAM" id="SSF52540">
    <property type="entry name" value="P-loop containing nucleoside triphosphate hydrolases"/>
    <property type="match status" value="1"/>
</dbReference>
<evidence type="ECO:0000313" key="4">
    <source>
        <dbReference type="Proteomes" id="UP000587002"/>
    </source>
</evidence>
<dbReference type="Gene3D" id="3.40.50.1460">
    <property type="match status" value="1"/>
</dbReference>
<evidence type="ECO:0000259" key="2">
    <source>
        <dbReference type="SMART" id="SM00382"/>
    </source>
</evidence>
<organism evidence="3 4">
    <name type="scientific">Saccharopolyspora hordei</name>
    <dbReference type="NCBI Taxonomy" id="1838"/>
    <lineage>
        <taxon>Bacteria</taxon>
        <taxon>Bacillati</taxon>
        <taxon>Actinomycetota</taxon>
        <taxon>Actinomycetes</taxon>
        <taxon>Pseudonocardiales</taxon>
        <taxon>Pseudonocardiaceae</taxon>
        <taxon>Saccharopolyspora</taxon>
    </lineage>
</organism>
<dbReference type="InterPro" id="IPR041664">
    <property type="entry name" value="AAA_16"/>
</dbReference>
<dbReference type="RefSeq" id="WP_179719290.1">
    <property type="nucleotide sequence ID" value="NZ_BAABFH010000001.1"/>
</dbReference>
<dbReference type="Proteomes" id="UP000587002">
    <property type="component" value="Unassembled WGS sequence"/>
</dbReference>
<dbReference type="Gene3D" id="3.40.50.300">
    <property type="entry name" value="P-loop containing nucleotide triphosphate hydrolases"/>
    <property type="match status" value="1"/>
</dbReference>
<proteinExistence type="predicted"/>
<dbReference type="InterPro" id="IPR011044">
    <property type="entry name" value="Quino_amine_DH_bsu"/>
</dbReference>
<gene>
    <name evidence="3" type="ORF">HNR68_001701</name>
</gene>
<reference evidence="3 4" key="1">
    <citation type="submission" date="2020-07" db="EMBL/GenBank/DDBJ databases">
        <title>Sequencing the genomes of 1000 actinobacteria strains.</title>
        <authorList>
            <person name="Klenk H.-P."/>
        </authorList>
    </citation>
    <scope>NUCLEOTIDE SEQUENCE [LARGE SCALE GENOMIC DNA]</scope>
    <source>
        <strain evidence="3 4">DSM 44065</strain>
    </source>
</reference>
<dbReference type="InterPro" id="IPR003593">
    <property type="entry name" value="AAA+_ATPase"/>
</dbReference>